<proteinExistence type="predicted"/>
<dbReference type="GeneID" id="55412587"/>
<dbReference type="Proteomes" id="UP000505345">
    <property type="component" value="Segment"/>
</dbReference>
<keyword evidence="2" id="KW-1185">Reference proteome</keyword>
<dbReference type="KEGG" id="vg:55412587"/>
<sequence>MAYQKGFFGISKVGPDTGARQLVEALGTMSKGLETLAVAEGEKQDREVQAKAEQAARSDNLKSYQDGVDKGLIDATKSEFYIATYDNIKGQAAGIEYNQKKNLAYAEFFAEQTNQDIDDVDGSLYMAWSQDYDKTYLDSNKNQSNFFLKGFDPFISQTNQNLGSSYAKHNGQRLKEKGKLNLSLVLEAGLKETIGNPDAQKEVLNSIEAKVELLRFVPKNEMNQTIVNAYQNVIAEIADKNSLNADYASALDLAYAVKDYTRANGSKLLSGKEEKDFDTYIDNLQTERVTYETNRIKRTQSEAVASYVEQQVKAAKGKFINSVYNTDIMTDGSAIWAELEPEFNQKYHKFLMAHPNVSDDIKKDVAQQMLMDMSRKYEDVEVDGGGAGLFLDGWRSDSTFNVRGRTPMLAEANLKLAYEKRTVSGRDPANQRKPIALPADTEISAAYIYEKTGSEHIWSLMRNAGYVDRQGRSTVRVNENGEPAKATLVDLARFYKEYKAWDEGQ</sequence>
<name>A0A6S4P8D5_9CAUD</name>
<reference evidence="1 2" key="1">
    <citation type="journal article" date="2013" name="PLoS Genet.">
        <title>Expanding the Marine Virosphere Using Metagenomics.</title>
        <authorList>
            <person name="Mizuno C.M."/>
            <person name="Rodriguez-Valera F."/>
            <person name="Kimes N.E."/>
            <person name="Ghai R."/>
        </authorList>
    </citation>
    <scope>NUCLEOTIDE SEQUENCE [LARGE SCALE GENOMIC DNA]</scope>
    <source>
        <strain evidence="1">UvMED-CGR-C62A-MedDCM-OCT-S28-C10</strain>
    </source>
</reference>
<evidence type="ECO:0000313" key="2">
    <source>
        <dbReference type="Proteomes" id="UP000505345"/>
    </source>
</evidence>
<accession>A0A6S4P8D5</accession>
<evidence type="ECO:0000313" key="1">
    <source>
        <dbReference type="EMBL" id="BAQ94049.1"/>
    </source>
</evidence>
<organism evidence="1 2">
    <name type="scientific">uncultured phage_MedDCM-OCT-S28-C10</name>
    <dbReference type="NCBI Taxonomy" id="2741077"/>
    <lineage>
        <taxon>Viruses</taxon>
        <taxon>Duplodnaviria</taxon>
        <taxon>Heunggongvirae</taxon>
        <taxon>Uroviricota</taxon>
        <taxon>Caudoviricetes</taxon>
        <taxon>Autographivirales</taxon>
        <taxon>Votkovvirus</taxon>
        <taxon>Votkovvirus S28C10</taxon>
    </lineage>
</organism>
<dbReference type="RefSeq" id="YP_009778107.1">
    <property type="nucleotide sequence ID" value="NC_047711.1"/>
</dbReference>
<protein>
    <submittedName>
        <fullName evidence="1">Uncharacterized protein</fullName>
    </submittedName>
</protein>
<dbReference type="EMBL" id="AP013540">
    <property type="protein sequence ID" value="BAQ94049.1"/>
    <property type="molecule type" value="Genomic_DNA"/>
</dbReference>